<dbReference type="GO" id="GO:0004519">
    <property type="term" value="F:endonuclease activity"/>
    <property type="evidence" value="ECO:0007669"/>
    <property type="project" value="UniProtKB-KW"/>
</dbReference>
<reference evidence="2 3" key="1">
    <citation type="submission" date="2020-03" db="EMBL/GenBank/DDBJ databases">
        <title>Genomic Encyclopedia of Type Strains, Phase IV (KMG-IV): sequencing the most valuable type-strain genomes for metagenomic binning, comparative biology and taxonomic classification.</title>
        <authorList>
            <person name="Goeker M."/>
        </authorList>
    </citation>
    <scope>NUCLEOTIDE SEQUENCE [LARGE SCALE GENOMIC DNA]</scope>
    <source>
        <strain evidence="2 3">DSM 4736</strain>
    </source>
</reference>
<dbReference type="CDD" id="cd01038">
    <property type="entry name" value="Endonuclease_DUF559"/>
    <property type="match status" value="1"/>
</dbReference>
<evidence type="ECO:0000313" key="3">
    <source>
        <dbReference type="Proteomes" id="UP000587415"/>
    </source>
</evidence>
<organism evidence="2 3">
    <name type="scientific">Brevundimonas alba</name>
    <dbReference type="NCBI Taxonomy" id="74314"/>
    <lineage>
        <taxon>Bacteria</taxon>
        <taxon>Pseudomonadati</taxon>
        <taxon>Pseudomonadota</taxon>
        <taxon>Alphaproteobacteria</taxon>
        <taxon>Caulobacterales</taxon>
        <taxon>Caulobacteraceae</taxon>
        <taxon>Brevundimonas</taxon>
    </lineage>
</organism>
<dbReference type="InterPro" id="IPR047216">
    <property type="entry name" value="Endonuclease_DUF559_bact"/>
</dbReference>
<dbReference type="EMBL" id="JAATJM010000002">
    <property type="protein sequence ID" value="NJC42714.1"/>
    <property type="molecule type" value="Genomic_DNA"/>
</dbReference>
<dbReference type="SUPFAM" id="SSF52980">
    <property type="entry name" value="Restriction endonuclease-like"/>
    <property type="match status" value="1"/>
</dbReference>
<dbReference type="Gene3D" id="3.40.960.10">
    <property type="entry name" value="VSR Endonuclease"/>
    <property type="match status" value="1"/>
</dbReference>
<dbReference type="PANTHER" id="PTHR38590">
    <property type="entry name" value="BLL0828 PROTEIN"/>
    <property type="match status" value="1"/>
</dbReference>
<dbReference type="Pfam" id="PF04480">
    <property type="entry name" value="DUF559"/>
    <property type="match status" value="1"/>
</dbReference>
<keyword evidence="3" id="KW-1185">Reference proteome</keyword>
<accession>A0A7X5YPZ5</accession>
<name>A0A7X5YPZ5_9CAUL</name>
<comment type="caution">
    <text evidence="2">The sequence shown here is derived from an EMBL/GenBank/DDBJ whole genome shotgun (WGS) entry which is preliminary data.</text>
</comment>
<dbReference type="RefSeq" id="WP_168049105.1">
    <property type="nucleotide sequence ID" value="NZ_JAATJM010000002.1"/>
</dbReference>
<dbReference type="PANTHER" id="PTHR38590:SF1">
    <property type="entry name" value="BLL0828 PROTEIN"/>
    <property type="match status" value="1"/>
</dbReference>
<gene>
    <name evidence="2" type="ORF">GGQ87_003009</name>
</gene>
<evidence type="ECO:0000259" key="1">
    <source>
        <dbReference type="Pfam" id="PF04480"/>
    </source>
</evidence>
<dbReference type="AlphaFoldDB" id="A0A7X5YPZ5"/>
<dbReference type="InterPro" id="IPR011335">
    <property type="entry name" value="Restrct_endonuc-II-like"/>
</dbReference>
<keyword evidence="2" id="KW-0255">Endonuclease</keyword>
<protein>
    <submittedName>
        <fullName evidence="2">Very-short-patch-repair endonuclease</fullName>
    </submittedName>
</protein>
<dbReference type="Proteomes" id="UP000587415">
    <property type="component" value="Unassembled WGS sequence"/>
</dbReference>
<sequence length="132" mass="15004">MEAPKLTIARARELRRRPSLPEALLWARLRGQRLAGLRFRRQHPVGPYILDFYCVAVRLAVEVDGRVHDDPDRQAHDERRTNWLNGQGIQVLRIAAMSVFQNMDGVLEGIRLRAADPLHHAAHGPPPPEGEE</sequence>
<evidence type="ECO:0000313" key="2">
    <source>
        <dbReference type="EMBL" id="NJC42714.1"/>
    </source>
</evidence>
<feature type="domain" description="DUF559" evidence="1">
    <location>
        <begin position="9"/>
        <end position="111"/>
    </location>
</feature>
<keyword evidence="2" id="KW-0540">Nuclease</keyword>
<keyword evidence="2" id="KW-0378">Hydrolase</keyword>
<proteinExistence type="predicted"/>
<dbReference type="InterPro" id="IPR007569">
    <property type="entry name" value="DUF559"/>
</dbReference>